<proteinExistence type="predicted"/>
<comment type="caution">
    <text evidence="1">The sequence shown here is derived from an EMBL/GenBank/DDBJ whole genome shotgun (WGS) entry which is preliminary data.</text>
</comment>
<accession>A0A2S8I1U4</accession>
<evidence type="ECO:0000313" key="2">
    <source>
        <dbReference type="Proteomes" id="UP000238206"/>
    </source>
</evidence>
<evidence type="ECO:0000313" key="1">
    <source>
        <dbReference type="EMBL" id="PQP08754.1"/>
    </source>
</evidence>
<gene>
    <name evidence="1" type="ORF">C5615_35975</name>
</gene>
<name>A0A2S8I1U4_BURCE</name>
<reference evidence="1 2" key="1">
    <citation type="submission" date="2018-02" db="EMBL/GenBank/DDBJ databases">
        <title>Draft genome sequencing of Burkholderia cepacia Y14-15.</title>
        <authorList>
            <person name="Zheng B.-X."/>
        </authorList>
    </citation>
    <scope>NUCLEOTIDE SEQUENCE [LARGE SCALE GENOMIC DNA]</scope>
    <source>
        <strain evidence="1 2">Y14-15</strain>
    </source>
</reference>
<dbReference type="Proteomes" id="UP000238206">
    <property type="component" value="Unassembled WGS sequence"/>
</dbReference>
<protein>
    <submittedName>
        <fullName evidence="1">Uncharacterized protein</fullName>
    </submittedName>
</protein>
<organism evidence="1 2">
    <name type="scientific">Burkholderia cepacia</name>
    <name type="common">Pseudomonas cepacia</name>
    <dbReference type="NCBI Taxonomy" id="292"/>
    <lineage>
        <taxon>Bacteria</taxon>
        <taxon>Pseudomonadati</taxon>
        <taxon>Pseudomonadota</taxon>
        <taxon>Betaproteobacteria</taxon>
        <taxon>Burkholderiales</taxon>
        <taxon>Burkholderiaceae</taxon>
        <taxon>Burkholderia</taxon>
        <taxon>Burkholderia cepacia complex</taxon>
    </lineage>
</organism>
<sequence>MILARANPDAFSNAPSNFGALARAQICQSDIHEDHLCVTQTILARAKAIDVLSEVLLRDNNIEKSAEF</sequence>
<dbReference type="EMBL" id="PUIQ01000085">
    <property type="protein sequence ID" value="PQP08754.1"/>
    <property type="molecule type" value="Genomic_DNA"/>
</dbReference>
<dbReference type="AlphaFoldDB" id="A0A2S8I1U4"/>